<keyword evidence="2" id="KW-1015">Disulfide bond</keyword>
<dbReference type="PANTHER" id="PTHR24251">
    <property type="entry name" value="OVOCHYMASE-RELATED"/>
    <property type="match status" value="1"/>
</dbReference>
<name>L7M0L0_RHIPC</name>
<organism evidence="5">
    <name type="scientific">Rhipicephalus pulchellus</name>
    <name type="common">Yellow backed tick</name>
    <name type="synonym">Dermacentor pulchellus</name>
    <dbReference type="NCBI Taxonomy" id="72859"/>
    <lineage>
        <taxon>Eukaryota</taxon>
        <taxon>Metazoa</taxon>
        <taxon>Ecdysozoa</taxon>
        <taxon>Arthropoda</taxon>
        <taxon>Chelicerata</taxon>
        <taxon>Arachnida</taxon>
        <taxon>Acari</taxon>
        <taxon>Parasitiformes</taxon>
        <taxon>Ixodida</taxon>
        <taxon>Ixodoidea</taxon>
        <taxon>Ixodidae</taxon>
        <taxon>Rhipicephalinae</taxon>
        <taxon>Rhipicephalus</taxon>
        <taxon>Rhipicephalus</taxon>
    </lineage>
</organism>
<reference evidence="5" key="2">
    <citation type="journal article" date="2015" name="J. Proteomics">
        <title>Sexual differences in the sialomes of the zebra tick, Rhipicephalus pulchellus.</title>
        <authorList>
            <person name="Tan A.W."/>
            <person name="Francischetti I.M."/>
            <person name="Slovak M."/>
            <person name="Kini R.M."/>
            <person name="Ribeiro J.M."/>
        </authorList>
    </citation>
    <scope>NUCLEOTIDE SEQUENCE</scope>
    <source>
        <tissue evidence="5">Salivary gland</tissue>
    </source>
</reference>
<sequence length="106" mass="11562">MEFITTPRFPDDYPPNTDCVWIIEPDVWGTQVKLNFSSFSLEDNCSVDWLDVKSGSNGLAPSVNHYCGQRNPSTLIGTAFMLIFHSDSVGSAKGFNISISAVGLGE</sequence>
<dbReference type="EMBL" id="GACK01007622">
    <property type="protein sequence ID" value="JAA57412.1"/>
    <property type="molecule type" value="mRNA"/>
</dbReference>
<dbReference type="InterPro" id="IPR000859">
    <property type="entry name" value="CUB_dom"/>
</dbReference>
<accession>L7M0L0</accession>
<evidence type="ECO:0000256" key="2">
    <source>
        <dbReference type="ARBA" id="ARBA00023157"/>
    </source>
</evidence>
<reference evidence="5" key="1">
    <citation type="submission" date="2012-11" db="EMBL/GenBank/DDBJ databases">
        <authorList>
            <person name="Lucero-Rivera Y.E."/>
            <person name="Tovar-Ramirez D."/>
        </authorList>
    </citation>
    <scope>NUCLEOTIDE SEQUENCE</scope>
    <source>
        <tissue evidence="5">Salivary gland</tissue>
    </source>
</reference>
<evidence type="ECO:0000313" key="5">
    <source>
        <dbReference type="EMBL" id="JAA57412.1"/>
    </source>
</evidence>
<feature type="domain" description="CUB" evidence="4">
    <location>
        <begin position="1"/>
        <end position="102"/>
    </location>
</feature>
<dbReference type="AlphaFoldDB" id="L7M0L0"/>
<dbReference type="SUPFAM" id="SSF49854">
    <property type="entry name" value="Spermadhesin, CUB domain"/>
    <property type="match status" value="1"/>
</dbReference>
<dbReference type="PROSITE" id="PS01180">
    <property type="entry name" value="CUB"/>
    <property type="match status" value="1"/>
</dbReference>
<keyword evidence="1" id="KW-0677">Repeat</keyword>
<dbReference type="SMART" id="SM00042">
    <property type="entry name" value="CUB"/>
    <property type="match status" value="1"/>
</dbReference>
<protein>
    <recommendedName>
        <fullName evidence="4">CUB domain-containing protein</fullName>
    </recommendedName>
</protein>
<evidence type="ECO:0000259" key="4">
    <source>
        <dbReference type="PROSITE" id="PS01180"/>
    </source>
</evidence>
<proteinExistence type="evidence at transcript level"/>
<evidence type="ECO:0000256" key="1">
    <source>
        <dbReference type="ARBA" id="ARBA00022737"/>
    </source>
</evidence>
<dbReference type="InterPro" id="IPR035914">
    <property type="entry name" value="Sperma_CUB_dom_sf"/>
</dbReference>
<dbReference type="Gene3D" id="2.60.120.290">
    <property type="entry name" value="Spermadhesin, CUB domain"/>
    <property type="match status" value="1"/>
</dbReference>
<dbReference type="CDD" id="cd00041">
    <property type="entry name" value="CUB"/>
    <property type="match status" value="1"/>
</dbReference>
<comment type="caution">
    <text evidence="3">Lacks conserved residue(s) required for the propagation of feature annotation.</text>
</comment>
<dbReference type="Pfam" id="PF00431">
    <property type="entry name" value="CUB"/>
    <property type="match status" value="1"/>
</dbReference>
<evidence type="ECO:0000256" key="3">
    <source>
        <dbReference type="PROSITE-ProRule" id="PRU00059"/>
    </source>
</evidence>